<dbReference type="EMBL" id="JBHSAY010000005">
    <property type="protein sequence ID" value="MFC4130447.1"/>
    <property type="molecule type" value="Genomic_DNA"/>
</dbReference>
<protein>
    <submittedName>
        <fullName evidence="2">Uncharacterized protein</fullName>
    </submittedName>
</protein>
<feature type="region of interest" description="Disordered" evidence="1">
    <location>
        <begin position="682"/>
        <end position="744"/>
    </location>
</feature>
<evidence type="ECO:0000313" key="3">
    <source>
        <dbReference type="Proteomes" id="UP001595816"/>
    </source>
</evidence>
<feature type="compositionally biased region" description="Low complexity" evidence="1">
    <location>
        <begin position="697"/>
        <end position="706"/>
    </location>
</feature>
<sequence length="744" mass="79743">MLATPGCERRSRLVATGVDLDSLAVSLGGEEVGQSPFALARSAQFEARLKSQGYAELRDLIQRHLGIEVAGAVASDLASCLADRTPRLHILGPQRLGWPGGGLETDGLLVVSGETLHLVGVRTYAMVGEVADPAKVAATSRELAVEIVALRSQLPEVGRCSTRTLLVLPKNFGLSPTAAVLDVAPQVARVRALSTGLEWGGEAPEWSELRPKFGDGCPQCPMMGACAGELVEQRRVARLGSAVANVVGGTVDEALLDPPPDLGVRQRLQAMRDGRSVRRTTRRHVHLHDRPLVVVGYHLAGEPAAVLALHYGTSPEDGKLLVAAEPRDREQRLALLREFAADLSSYVEEFAAVEPIVRRDMTVVECAVDAPQLITPNSATAQWLTDLLARYLRGSEDLAAQHLSWFGSRRVLPGSSVTTAMTDVLTTHWATGQLPAEDVHLPSLLSWLGETVDDVPMGPIPDPHWDSGVLAPALGAPGLVTAAVSGPLATAWSATWRSLGLVRAELPEIGAHVGDRWERDRWSFTRHRERVAEGTASVAARLSGVPAFRFLHELETRTVALERQMALDDPLVMTGYLISGDALSGTVSKVDREHTLASPTGRELLRPRIWLHSDAEFGRPLGTQLWLATDPRVMVTVTAVEPGGVELLVQKGAVQRNALGRLPQIGEEVVFAPFGGEDAFPSRLPEQLPWQFGTASPDPADAPADPAADEQQITDVQATTAQVRMRNRDLPPTPGTAEGGGASE</sequence>
<gene>
    <name evidence="2" type="ORF">ACFOZ4_07505</name>
</gene>
<reference evidence="3" key="1">
    <citation type="journal article" date="2019" name="Int. J. Syst. Evol. Microbiol.">
        <title>The Global Catalogue of Microorganisms (GCM) 10K type strain sequencing project: providing services to taxonomists for standard genome sequencing and annotation.</title>
        <authorList>
            <consortium name="The Broad Institute Genomics Platform"/>
            <consortium name="The Broad Institute Genome Sequencing Center for Infectious Disease"/>
            <person name="Wu L."/>
            <person name="Ma J."/>
        </authorList>
    </citation>
    <scope>NUCLEOTIDE SEQUENCE [LARGE SCALE GENOMIC DNA]</scope>
    <source>
        <strain evidence="3">CGMCC 4.7289</strain>
    </source>
</reference>
<dbReference type="Proteomes" id="UP001595816">
    <property type="component" value="Unassembled WGS sequence"/>
</dbReference>
<accession>A0ABV8LHN1</accession>
<keyword evidence="3" id="KW-1185">Reference proteome</keyword>
<comment type="caution">
    <text evidence="2">The sequence shown here is derived from an EMBL/GenBank/DDBJ whole genome shotgun (WGS) entry which is preliminary data.</text>
</comment>
<feature type="compositionally biased region" description="Polar residues" evidence="1">
    <location>
        <begin position="711"/>
        <end position="722"/>
    </location>
</feature>
<evidence type="ECO:0000256" key="1">
    <source>
        <dbReference type="SAM" id="MobiDB-lite"/>
    </source>
</evidence>
<evidence type="ECO:0000313" key="2">
    <source>
        <dbReference type="EMBL" id="MFC4130447.1"/>
    </source>
</evidence>
<organism evidence="2 3">
    <name type="scientific">Hamadaea flava</name>
    <dbReference type="NCBI Taxonomy" id="1742688"/>
    <lineage>
        <taxon>Bacteria</taxon>
        <taxon>Bacillati</taxon>
        <taxon>Actinomycetota</taxon>
        <taxon>Actinomycetes</taxon>
        <taxon>Micromonosporales</taxon>
        <taxon>Micromonosporaceae</taxon>
        <taxon>Hamadaea</taxon>
    </lineage>
</organism>
<name>A0ABV8LHN1_9ACTN</name>
<proteinExistence type="predicted"/>